<name>A0A830D877_9LAMI</name>
<evidence type="ECO:0000313" key="3">
    <source>
        <dbReference type="Proteomes" id="UP000653305"/>
    </source>
</evidence>
<organism evidence="2 3">
    <name type="scientific">Phtheirospermum japonicum</name>
    <dbReference type="NCBI Taxonomy" id="374723"/>
    <lineage>
        <taxon>Eukaryota</taxon>
        <taxon>Viridiplantae</taxon>
        <taxon>Streptophyta</taxon>
        <taxon>Embryophyta</taxon>
        <taxon>Tracheophyta</taxon>
        <taxon>Spermatophyta</taxon>
        <taxon>Magnoliopsida</taxon>
        <taxon>eudicotyledons</taxon>
        <taxon>Gunneridae</taxon>
        <taxon>Pentapetalae</taxon>
        <taxon>asterids</taxon>
        <taxon>lamiids</taxon>
        <taxon>Lamiales</taxon>
        <taxon>Orobanchaceae</taxon>
        <taxon>Orobanchaceae incertae sedis</taxon>
        <taxon>Phtheirospermum</taxon>
    </lineage>
</organism>
<feature type="compositionally biased region" description="Polar residues" evidence="1">
    <location>
        <begin position="81"/>
        <end position="90"/>
    </location>
</feature>
<dbReference type="PANTHER" id="PTHR34964:SF1">
    <property type="entry name" value="MEMBRANE LIPOPROTEIN"/>
    <property type="match status" value="1"/>
</dbReference>
<evidence type="ECO:0000256" key="1">
    <source>
        <dbReference type="SAM" id="MobiDB-lite"/>
    </source>
</evidence>
<dbReference type="PANTHER" id="PTHR34964">
    <property type="entry name" value="MEMBRANE LIPOPROTEIN-RELATED"/>
    <property type="match status" value="1"/>
</dbReference>
<reference evidence="2" key="1">
    <citation type="submission" date="2020-07" db="EMBL/GenBank/DDBJ databases">
        <title>Ethylene signaling mediates host invasion by parasitic plants.</title>
        <authorList>
            <person name="Yoshida S."/>
        </authorList>
    </citation>
    <scope>NUCLEOTIDE SEQUENCE</scope>
    <source>
        <strain evidence="2">Okayama</strain>
    </source>
</reference>
<comment type="caution">
    <text evidence="2">The sequence shown here is derived from an EMBL/GenBank/DDBJ whole genome shotgun (WGS) entry which is preliminary data.</text>
</comment>
<feature type="region of interest" description="Disordered" evidence="1">
    <location>
        <begin position="69"/>
        <end position="123"/>
    </location>
</feature>
<gene>
    <name evidence="2" type="ORF">PHJA_002937700</name>
</gene>
<feature type="compositionally biased region" description="Polar residues" evidence="1">
    <location>
        <begin position="108"/>
        <end position="123"/>
    </location>
</feature>
<dbReference type="EMBL" id="BMAC01002236">
    <property type="protein sequence ID" value="GFQ07937.1"/>
    <property type="molecule type" value="Genomic_DNA"/>
</dbReference>
<dbReference type="Proteomes" id="UP000653305">
    <property type="component" value="Unassembled WGS sequence"/>
</dbReference>
<proteinExistence type="predicted"/>
<dbReference type="AlphaFoldDB" id="A0A830D877"/>
<keyword evidence="3" id="KW-1185">Reference proteome</keyword>
<sequence length="123" mass="13612">RHYRPINLFPLVPLRHRRRRVPRPLRLLPSQSQPWQPTATLIFIDSPWLVWVLTFIYSCAKACCIRGGDGRDRQIPKRQITRNASASISVAASEPKGGGSCFGGKQDSVASSNGSEIQLASSV</sequence>
<accession>A0A830D877</accession>
<protein>
    <submittedName>
        <fullName evidence="2">Uncharacterized protein</fullName>
    </submittedName>
</protein>
<evidence type="ECO:0000313" key="2">
    <source>
        <dbReference type="EMBL" id="GFQ07937.1"/>
    </source>
</evidence>
<feature type="non-terminal residue" evidence="2">
    <location>
        <position position="1"/>
    </location>
</feature>